<dbReference type="EMBL" id="AP023361">
    <property type="protein sequence ID" value="BCJ89615.1"/>
    <property type="molecule type" value="Genomic_DNA"/>
</dbReference>
<keyword evidence="4" id="KW-1185">Reference proteome</keyword>
<evidence type="ECO:0000313" key="3">
    <source>
        <dbReference type="EMBL" id="BCJ89615.1"/>
    </source>
</evidence>
<comment type="similarity">
    <text evidence="1">Belongs to the UPF0065 (bug) family.</text>
</comment>
<dbReference type="InterPro" id="IPR042100">
    <property type="entry name" value="Bug_dom1"/>
</dbReference>
<gene>
    <name evidence="3" type="ORF">IZ6_03500</name>
</gene>
<evidence type="ECO:0008006" key="5">
    <source>
        <dbReference type="Google" id="ProtNLM"/>
    </source>
</evidence>
<sequence>MKRLLCGAAVLAAASLASLSGAFAQGVDFNGKTIELIAPYTEGGGADVYARMFIPYLQKYLPGNPTVIIRNLPGGASILGNNKFQATAKPDGEMLVVTSSSTLVAQLLGGKKRQFDVLKWRQINVSPMGTVIYAHSRTGVDGKDMLKDLEKLRGQKIRYGAKQPDAGELRNIFAFDLLGLNHETIFGLARGEVRQAMLRGELEINHDTAESFNSSAQSFIKSGEFVPLWTLGIPKGEDIVRDPVFKQYPTINEVYKAANGKEPSGTEYEAFKAFVNLGVAASKGFALPEGTPDNIRQAYIDAIKKTLEDPDFRKLASDEVGDYPQLFGDDADFAIKKAVGLTPEVADWLKEYLKKKYDLSI</sequence>
<organism evidence="3 4">
    <name type="scientific">Terrihabitans soli</name>
    <dbReference type="NCBI Taxonomy" id="708113"/>
    <lineage>
        <taxon>Bacteria</taxon>
        <taxon>Pseudomonadati</taxon>
        <taxon>Pseudomonadota</taxon>
        <taxon>Alphaproteobacteria</taxon>
        <taxon>Hyphomicrobiales</taxon>
        <taxon>Terrihabitans</taxon>
    </lineage>
</organism>
<dbReference type="AlphaFoldDB" id="A0A6S6QPA2"/>
<evidence type="ECO:0000256" key="1">
    <source>
        <dbReference type="ARBA" id="ARBA00006987"/>
    </source>
</evidence>
<keyword evidence="2" id="KW-0732">Signal</keyword>
<feature type="chain" id="PRO_5028012513" description="Tricarboxylate transporter" evidence="2">
    <location>
        <begin position="25"/>
        <end position="361"/>
    </location>
</feature>
<evidence type="ECO:0000256" key="2">
    <source>
        <dbReference type="SAM" id="SignalP"/>
    </source>
</evidence>
<accession>A0A6S6QPA2</accession>
<dbReference type="Gene3D" id="3.40.190.10">
    <property type="entry name" value="Periplasmic binding protein-like II"/>
    <property type="match status" value="1"/>
</dbReference>
<dbReference type="PANTHER" id="PTHR42928">
    <property type="entry name" value="TRICARBOXYLATE-BINDING PROTEIN"/>
    <property type="match status" value="1"/>
</dbReference>
<dbReference type="PANTHER" id="PTHR42928:SF5">
    <property type="entry name" value="BLR1237 PROTEIN"/>
    <property type="match status" value="1"/>
</dbReference>
<name>A0A6S6QPA2_9HYPH</name>
<dbReference type="KEGG" id="tso:IZ6_03500"/>
<feature type="signal peptide" evidence="2">
    <location>
        <begin position="1"/>
        <end position="24"/>
    </location>
</feature>
<protein>
    <recommendedName>
        <fullName evidence="5">Tricarboxylate transporter</fullName>
    </recommendedName>
</protein>
<dbReference type="Proteomes" id="UP000515317">
    <property type="component" value="Chromosome"/>
</dbReference>
<reference evidence="3 4" key="1">
    <citation type="submission" date="2020-08" db="EMBL/GenBank/DDBJ databases">
        <title>Genome sequence of Rhizobiales bacterium strain IZ6.</title>
        <authorList>
            <person name="Nakai R."/>
            <person name="Naganuma T."/>
        </authorList>
    </citation>
    <scope>NUCLEOTIDE SEQUENCE [LARGE SCALE GENOMIC DNA]</scope>
    <source>
        <strain evidence="3 4">IZ6</strain>
    </source>
</reference>
<evidence type="ECO:0000313" key="4">
    <source>
        <dbReference type="Proteomes" id="UP000515317"/>
    </source>
</evidence>
<proteinExistence type="inferred from homology"/>
<dbReference type="InterPro" id="IPR005064">
    <property type="entry name" value="BUG"/>
</dbReference>
<dbReference type="RefSeq" id="WP_222876313.1">
    <property type="nucleotide sequence ID" value="NZ_AP023361.1"/>
</dbReference>
<dbReference type="Gene3D" id="3.40.190.150">
    <property type="entry name" value="Bordetella uptake gene, domain 1"/>
    <property type="match status" value="1"/>
</dbReference>